<comment type="caution">
    <text evidence="2">The sequence shown here is derived from an EMBL/GenBank/DDBJ whole genome shotgun (WGS) entry which is preliminary data.</text>
</comment>
<evidence type="ECO:0000313" key="3">
    <source>
        <dbReference type="Proteomes" id="UP000238157"/>
    </source>
</evidence>
<dbReference type="Pfam" id="PF13380">
    <property type="entry name" value="CoA_binding_2"/>
    <property type="match status" value="1"/>
</dbReference>
<name>A0A2T0WW97_9BACT</name>
<keyword evidence="3" id="KW-1185">Reference proteome</keyword>
<dbReference type="Proteomes" id="UP000238157">
    <property type="component" value="Unassembled WGS sequence"/>
</dbReference>
<dbReference type="InterPro" id="IPR003781">
    <property type="entry name" value="CoA-bd"/>
</dbReference>
<dbReference type="AlphaFoldDB" id="A0A2T0WW97"/>
<sequence>MKKTVIIGASPNPSRYAYVVASMLAERKMPFVPVGIKKGVVFGEEILDLRSKPEIPDVHTVTMYLGPHNQPEWYTYILSLNPKRIVFNPGTENPEFFELAKAKDIEVAVACNLVMLSTKQF</sequence>
<dbReference type="SUPFAM" id="SSF51735">
    <property type="entry name" value="NAD(P)-binding Rossmann-fold domains"/>
    <property type="match status" value="1"/>
</dbReference>
<evidence type="ECO:0000313" key="2">
    <source>
        <dbReference type="EMBL" id="PRY90958.1"/>
    </source>
</evidence>
<evidence type="ECO:0000259" key="1">
    <source>
        <dbReference type="Pfam" id="PF13380"/>
    </source>
</evidence>
<dbReference type="InterPro" id="IPR036291">
    <property type="entry name" value="NAD(P)-bd_dom_sf"/>
</dbReference>
<organism evidence="2 3">
    <name type="scientific">Mongoliibacter ruber</name>
    <dbReference type="NCBI Taxonomy" id="1750599"/>
    <lineage>
        <taxon>Bacteria</taxon>
        <taxon>Pseudomonadati</taxon>
        <taxon>Bacteroidota</taxon>
        <taxon>Cytophagia</taxon>
        <taxon>Cytophagales</taxon>
        <taxon>Cyclobacteriaceae</taxon>
        <taxon>Mongoliibacter</taxon>
    </lineage>
</organism>
<feature type="domain" description="CoA-binding" evidence="1">
    <location>
        <begin position="2"/>
        <end position="116"/>
    </location>
</feature>
<dbReference type="OrthoDB" id="708726at2"/>
<gene>
    <name evidence="2" type="ORF">CLW00_101634</name>
</gene>
<dbReference type="RefSeq" id="WP_106132155.1">
    <property type="nucleotide sequence ID" value="NZ_PVTR01000001.1"/>
</dbReference>
<protein>
    <recommendedName>
        <fullName evidence="1">CoA-binding domain-containing protein</fullName>
    </recommendedName>
</protein>
<dbReference type="EMBL" id="PVTR01000001">
    <property type="protein sequence ID" value="PRY90958.1"/>
    <property type="molecule type" value="Genomic_DNA"/>
</dbReference>
<dbReference type="Gene3D" id="3.40.50.720">
    <property type="entry name" value="NAD(P)-binding Rossmann-like Domain"/>
    <property type="match status" value="1"/>
</dbReference>
<reference evidence="2 3" key="1">
    <citation type="submission" date="2018-03" db="EMBL/GenBank/DDBJ databases">
        <title>Genomic Encyclopedia of Archaeal and Bacterial Type Strains, Phase II (KMG-II): from individual species to whole genera.</title>
        <authorList>
            <person name="Goeker M."/>
        </authorList>
    </citation>
    <scope>NUCLEOTIDE SEQUENCE [LARGE SCALE GENOMIC DNA]</scope>
    <source>
        <strain evidence="2 3">DSM 27929</strain>
    </source>
</reference>
<accession>A0A2T0WW97</accession>
<proteinExistence type="predicted"/>